<evidence type="ECO:0000259" key="6">
    <source>
        <dbReference type="Pfam" id="PF13435"/>
    </source>
</evidence>
<protein>
    <recommendedName>
        <fullName evidence="9">Doubled CXXCH domain-containing protein</fullName>
    </recommendedName>
</protein>
<feature type="region of interest" description="Disordered" evidence="3">
    <location>
        <begin position="1"/>
        <end position="29"/>
    </location>
</feature>
<gene>
    <name evidence="7" type="ORF">GCM10010971_08730</name>
</gene>
<dbReference type="Pfam" id="PF09699">
    <property type="entry name" value="Paired_CXXCH_1"/>
    <property type="match status" value="1"/>
</dbReference>
<feature type="domain" description="Cytochrome c-552/4" evidence="6">
    <location>
        <begin position="181"/>
        <end position="246"/>
    </location>
</feature>
<comment type="caution">
    <text evidence="7">The sequence shown here is derived from an EMBL/GenBank/DDBJ whole genome shotgun (WGS) entry which is preliminary data.</text>
</comment>
<organism evidence="7 8">
    <name type="scientific">Silvimonas amylolytica</name>
    <dbReference type="NCBI Taxonomy" id="449663"/>
    <lineage>
        <taxon>Bacteria</taxon>
        <taxon>Pseudomonadati</taxon>
        <taxon>Pseudomonadota</taxon>
        <taxon>Betaproteobacteria</taxon>
        <taxon>Neisseriales</taxon>
        <taxon>Chitinibacteraceae</taxon>
        <taxon>Silvimonas</taxon>
    </lineage>
</organism>
<evidence type="ECO:0000256" key="1">
    <source>
        <dbReference type="ARBA" id="ARBA00022729"/>
    </source>
</evidence>
<keyword evidence="4" id="KW-1133">Transmembrane helix</keyword>
<dbReference type="SUPFAM" id="SSF48452">
    <property type="entry name" value="TPR-like"/>
    <property type="match status" value="1"/>
</dbReference>
<dbReference type="InterPro" id="IPR051829">
    <property type="entry name" value="Multiheme_Cytochr_ET"/>
</dbReference>
<accession>A0ABQ2PHH5</accession>
<keyword evidence="1" id="KW-0732">Signal</keyword>
<evidence type="ECO:0000256" key="4">
    <source>
        <dbReference type="SAM" id="Phobius"/>
    </source>
</evidence>
<dbReference type="InterPro" id="IPR011989">
    <property type="entry name" value="ARM-like"/>
</dbReference>
<reference evidence="8" key="1">
    <citation type="journal article" date="2019" name="Int. J. Syst. Evol. Microbiol.">
        <title>The Global Catalogue of Microorganisms (GCM) 10K type strain sequencing project: providing services to taxonomists for standard genome sequencing and annotation.</title>
        <authorList>
            <consortium name="The Broad Institute Genomics Platform"/>
            <consortium name="The Broad Institute Genome Sequencing Center for Infectious Disease"/>
            <person name="Wu L."/>
            <person name="Ma J."/>
        </authorList>
    </citation>
    <scope>NUCLEOTIDE SEQUENCE [LARGE SCALE GENOMIC DNA]</scope>
    <source>
        <strain evidence="8">CGMCC 1.8860</strain>
    </source>
</reference>
<dbReference type="InterPro" id="IPR019734">
    <property type="entry name" value="TPR_rpt"/>
</dbReference>
<dbReference type="PANTHER" id="PTHR35038:SF8">
    <property type="entry name" value="C-TYPE POLYHEME CYTOCHROME OMCC"/>
    <property type="match status" value="1"/>
</dbReference>
<evidence type="ECO:0000313" key="8">
    <source>
        <dbReference type="Proteomes" id="UP000621859"/>
    </source>
</evidence>
<dbReference type="InterPro" id="IPR036280">
    <property type="entry name" value="Multihaem_cyt_sf"/>
</dbReference>
<evidence type="ECO:0000256" key="2">
    <source>
        <dbReference type="PROSITE-ProRule" id="PRU00339"/>
    </source>
</evidence>
<dbReference type="PANTHER" id="PTHR35038">
    <property type="entry name" value="DISSIMILATORY SULFITE REDUCTASE SIRA"/>
    <property type="match status" value="1"/>
</dbReference>
<keyword evidence="8" id="KW-1185">Reference proteome</keyword>
<dbReference type="Pfam" id="PF13435">
    <property type="entry name" value="Cytochrome_C554"/>
    <property type="match status" value="2"/>
</dbReference>
<dbReference type="InterPro" id="IPR023155">
    <property type="entry name" value="Cyt_c-552/4"/>
</dbReference>
<evidence type="ECO:0008006" key="9">
    <source>
        <dbReference type="Google" id="ProtNLM"/>
    </source>
</evidence>
<dbReference type="InterPro" id="IPR010177">
    <property type="entry name" value="Paired_CXXCH_1"/>
</dbReference>
<feature type="repeat" description="TPR" evidence="2">
    <location>
        <begin position="606"/>
        <end position="639"/>
    </location>
</feature>
<keyword evidence="4" id="KW-0472">Membrane</keyword>
<dbReference type="Gene3D" id="1.25.10.10">
    <property type="entry name" value="Leucine-rich Repeat Variant"/>
    <property type="match status" value="1"/>
</dbReference>
<evidence type="ECO:0000259" key="5">
    <source>
        <dbReference type="Pfam" id="PF09699"/>
    </source>
</evidence>
<feature type="domain" description="Cytochrome c-552/4" evidence="6">
    <location>
        <begin position="79"/>
        <end position="104"/>
    </location>
</feature>
<dbReference type="Pfam" id="PF14559">
    <property type="entry name" value="TPR_19"/>
    <property type="match status" value="1"/>
</dbReference>
<feature type="compositionally biased region" description="Low complexity" evidence="3">
    <location>
        <begin position="10"/>
        <end position="21"/>
    </location>
</feature>
<sequence length="787" mass="86275">MGKASRRKQQQAVTAAASAVVPDQESPSPSHSRRWLIAGALFMLVALGVFWLYQFHVLGRAAPTGLSAVHATFVDEQRCASCHSAEFASWKNTHHAKAMETPAPDTVLGNFNNATFDYAGVTSRFYRKGNEYWVDTDGADGKVGSYKVAFTFGVAPLQQYLIAMPGGRLQALGIAWDAQKKNWFHLHPKDMVTAADELHWTKPAQNANFMCAECHVTNMKRNYNPTDNTFKSSWQSLGVGCQACHGPASTHLEWAAGDKKPVPGSGFEVPLKGAPQQTVLETCARCHSRRAPLGDGFVHGRRLADDYSLSLLTQALYEVDGHFKEEDFEYGSFAQSKMFMKGVTCVDCHNPHTGELKAQGNAVCLQCHNASGPIQRPGLDTKTLQRKDYDTPAHTHHPQGSPGSSCVACHMPGKYYMEIDFRHDHSLTIPRPDLARQLGTPDACTTCHKDKTPEWAAAKLEGWFGKQTRPVSYGEMMHSLRNGGIGAADVLNVLVLDPSIPPIRRATALEEAGRYPSEQTVKTVIVALKDTDPVVRIAAIHTLGMLPPDTRKPLLTPLLADSVRGVRIEAARLLVDARDQLGTDRARWDQVMMEYRQVQQDLAERPESHMNLAGLDRDLGQHDDARREIDRALVLDPDFLPAITMKADYLGAAGDTAGSIKLLRSALVRHPDSGLLYHALGLAQIRGGDRQEAVQSLKTAWQKSPEDPDFGYVYAVALHDTGDPKTALNVLDAVMKAHPEHRDTAMTAVRYHIESGDTGGAQAIASRWLKISPGEPSLQRMQSGQGG</sequence>
<dbReference type="Proteomes" id="UP000621859">
    <property type="component" value="Unassembled WGS sequence"/>
</dbReference>
<proteinExistence type="predicted"/>
<feature type="domain" description="Doubled CXXCH motif" evidence="5">
    <location>
        <begin position="342"/>
        <end position="370"/>
    </location>
</feature>
<feature type="transmembrane region" description="Helical" evidence="4">
    <location>
        <begin position="35"/>
        <end position="53"/>
    </location>
</feature>
<keyword evidence="4" id="KW-0812">Transmembrane</keyword>
<evidence type="ECO:0000313" key="7">
    <source>
        <dbReference type="EMBL" id="GGP25054.1"/>
    </source>
</evidence>
<dbReference type="SUPFAM" id="SSF48695">
    <property type="entry name" value="Multiheme cytochromes"/>
    <property type="match status" value="1"/>
</dbReference>
<dbReference type="EMBL" id="BMLY01000001">
    <property type="protein sequence ID" value="GGP25054.1"/>
    <property type="molecule type" value="Genomic_DNA"/>
</dbReference>
<dbReference type="Gene3D" id="1.25.40.10">
    <property type="entry name" value="Tetratricopeptide repeat domain"/>
    <property type="match status" value="1"/>
</dbReference>
<evidence type="ECO:0000256" key="3">
    <source>
        <dbReference type="SAM" id="MobiDB-lite"/>
    </source>
</evidence>
<dbReference type="Gene3D" id="1.10.1130.10">
    <property type="entry name" value="Flavocytochrome C3, Chain A"/>
    <property type="match status" value="2"/>
</dbReference>
<dbReference type="InterPro" id="IPR011990">
    <property type="entry name" value="TPR-like_helical_dom_sf"/>
</dbReference>
<name>A0ABQ2PHH5_9NEIS</name>
<dbReference type="Pfam" id="PF13646">
    <property type="entry name" value="HEAT_2"/>
    <property type="match status" value="1"/>
</dbReference>
<keyword evidence="2" id="KW-0802">TPR repeat</keyword>
<dbReference type="RefSeq" id="WP_229678745.1">
    <property type="nucleotide sequence ID" value="NZ_BMLY01000001.1"/>
</dbReference>
<dbReference type="PROSITE" id="PS50005">
    <property type="entry name" value="TPR"/>
    <property type="match status" value="1"/>
</dbReference>